<reference evidence="1" key="1">
    <citation type="journal article" date="2015" name="Nature">
        <title>Complex archaea that bridge the gap between prokaryotes and eukaryotes.</title>
        <authorList>
            <person name="Spang A."/>
            <person name="Saw J.H."/>
            <person name="Jorgensen S.L."/>
            <person name="Zaremba-Niedzwiedzka K."/>
            <person name="Martijn J."/>
            <person name="Lind A.E."/>
            <person name="van Eijk R."/>
            <person name="Schleper C."/>
            <person name="Guy L."/>
            <person name="Ettema T.J."/>
        </authorList>
    </citation>
    <scope>NUCLEOTIDE SEQUENCE</scope>
</reference>
<evidence type="ECO:0008006" key="2">
    <source>
        <dbReference type="Google" id="ProtNLM"/>
    </source>
</evidence>
<dbReference type="InterPro" id="IPR037171">
    <property type="entry name" value="NagB/RpiA_transferase-like"/>
</dbReference>
<dbReference type="AlphaFoldDB" id="A0A0F9PES4"/>
<proteinExistence type="predicted"/>
<gene>
    <name evidence="1" type="ORF">LCGC14_1224480</name>
</gene>
<dbReference type="EMBL" id="LAZR01006480">
    <property type="protein sequence ID" value="KKM91842.1"/>
    <property type="molecule type" value="Genomic_DNA"/>
</dbReference>
<dbReference type="SUPFAM" id="SSF100950">
    <property type="entry name" value="NagB/RpiA/CoA transferase-like"/>
    <property type="match status" value="1"/>
</dbReference>
<evidence type="ECO:0000313" key="1">
    <source>
        <dbReference type="EMBL" id="KKM91842.1"/>
    </source>
</evidence>
<name>A0A0F9PES4_9ZZZZ</name>
<accession>A0A0F9PES4</accession>
<comment type="caution">
    <text evidence="1">The sequence shown here is derived from an EMBL/GenBank/DDBJ whole genome shotgun (WGS) entry which is preliminary data.</text>
</comment>
<organism evidence="1">
    <name type="scientific">marine sediment metagenome</name>
    <dbReference type="NCBI Taxonomy" id="412755"/>
    <lineage>
        <taxon>unclassified sequences</taxon>
        <taxon>metagenomes</taxon>
        <taxon>ecological metagenomes</taxon>
    </lineage>
</organism>
<protein>
    <recommendedName>
        <fullName evidence="2">Glucosamine/galactosamine-6-phosphate isomerase domain-containing protein</fullName>
    </recommendedName>
</protein>
<sequence>MKIYNCSDYDEMSDLCSDSVVSSLKENPGSLLCAATGNSPLGVYEPGTFENLN</sequence>
<feature type="non-terminal residue" evidence="1">
    <location>
        <position position="53"/>
    </location>
</feature>